<feature type="non-terminal residue" evidence="1">
    <location>
        <position position="1"/>
    </location>
</feature>
<accession>A0A382I1L9</accession>
<proteinExistence type="predicted"/>
<dbReference type="EMBL" id="UINC01064497">
    <property type="protein sequence ID" value="SVB93222.1"/>
    <property type="molecule type" value="Genomic_DNA"/>
</dbReference>
<organism evidence="1">
    <name type="scientific">marine metagenome</name>
    <dbReference type="NCBI Taxonomy" id="408172"/>
    <lineage>
        <taxon>unclassified sequences</taxon>
        <taxon>metagenomes</taxon>
        <taxon>ecological metagenomes</taxon>
    </lineage>
</organism>
<evidence type="ECO:0000313" key="1">
    <source>
        <dbReference type="EMBL" id="SVB93222.1"/>
    </source>
</evidence>
<name>A0A382I1L9_9ZZZZ</name>
<reference evidence="1" key="1">
    <citation type="submission" date="2018-05" db="EMBL/GenBank/DDBJ databases">
        <authorList>
            <person name="Lanie J.A."/>
            <person name="Ng W.-L."/>
            <person name="Kazmierczak K.M."/>
            <person name="Andrzejewski T.M."/>
            <person name="Davidsen T.M."/>
            <person name="Wayne K.J."/>
            <person name="Tettelin H."/>
            <person name="Glass J.I."/>
            <person name="Rusch D."/>
            <person name="Podicherti R."/>
            <person name="Tsui H.-C.T."/>
            <person name="Winkler M.E."/>
        </authorList>
    </citation>
    <scope>NUCLEOTIDE SEQUENCE</scope>
</reference>
<sequence length="26" mass="3106">EREERFATLPNNQAALQDYIRGMRRA</sequence>
<dbReference type="AlphaFoldDB" id="A0A382I1L9"/>
<protein>
    <submittedName>
        <fullName evidence="1">Uncharacterized protein</fullName>
    </submittedName>
</protein>
<gene>
    <name evidence="1" type="ORF">METZ01_LOCUS246076</name>
</gene>